<gene>
    <name evidence="1" type="ORF">IPP15_15860</name>
</gene>
<comment type="caution">
    <text evidence="1">The sequence shown here is derived from an EMBL/GenBank/DDBJ whole genome shotgun (WGS) entry which is preliminary data.</text>
</comment>
<protein>
    <submittedName>
        <fullName evidence="1">Uncharacterized protein</fullName>
    </submittedName>
</protein>
<proteinExistence type="predicted"/>
<accession>A0A9D7XTL0</accession>
<organism evidence="1 2">
    <name type="scientific">Candidatus Opimibacter skivensis</name>
    <dbReference type="NCBI Taxonomy" id="2982028"/>
    <lineage>
        <taxon>Bacteria</taxon>
        <taxon>Pseudomonadati</taxon>
        <taxon>Bacteroidota</taxon>
        <taxon>Saprospiria</taxon>
        <taxon>Saprospirales</taxon>
        <taxon>Saprospiraceae</taxon>
        <taxon>Candidatus Opimibacter</taxon>
    </lineage>
</organism>
<name>A0A9D7XTL0_9BACT</name>
<sequence>MTERMRIDSSGNVGLIKQILQPNWMSMEMSKVNSLDINGAANVASLNANGPVKIGVSRYISHEDHSLYR</sequence>
<evidence type="ECO:0000313" key="1">
    <source>
        <dbReference type="EMBL" id="MBK9983818.1"/>
    </source>
</evidence>
<evidence type="ECO:0000313" key="2">
    <source>
        <dbReference type="Proteomes" id="UP000808337"/>
    </source>
</evidence>
<dbReference type="EMBL" id="JADKGY010000026">
    <property type="protein sequence ID" value="MBK9983818.1"/>
    <property type="molecule type" value="Genomic_DNA"/>
</dbReference>
<reference evidence="1 2" key="1">
    <citation type="submission" date="2020-10" db="EMBL/GenBank/DDBJ databases">
        <title>Connecting structure to function with the recovery of over 1000 high-quality activated sludge metagenome-assembled genomes encoding full-length rRNA genes using long-read sequencing.</title>
        <authorList>
            <person name="Singleton C.M."/>
            <person name="Petriglieri F."/>
            <person name="Kristensen J.M."/>
            <person name="Kirkegaard R.H."/>
            <person name="Michaelsen T.Y."/>
            <person name="Andersen M.H."/>
            <person name="Karst S.M."/>
            <person name="Dueholm M.S."/>
            <person name="Nielsen P.H."/>
            <person name="Albertsen M."/>
        </authorList>
    </citation>
    <scope>NUCLEOTIDE SEQUENCE [LARGE SCALE GENOMIC DNA]</scope>
    <source>
        <strain evidence="1">Ribe_18-Q3-R11-54_MAXAC.273</strain>
    </source>
</reference>
<dbReference type="Proteomes" id="UP000808337">
    <property type="component" value="Unassembled WGS sequence"/>
</dbReference>
<dbReference type="AlphaFoldDB" id="A0A9D7XTL0"/>